<proteinExistence type="predicted"/>
<organism evidence="1 2">
    <name type="scientific">Erysiphe pulchra</name>
    <dbReference type="NCBI Taxonomy" id="225359"/>
    <lineage>
        <taxon>Eukaryota</taxon>
        <taxon>Fungi</taxon>
        <taxon>Dikarya</taxon>
        <taxon>Ascomycota</taxon>
        <taxon>Pezizomycotina</taxon>
        <taxon>Leotiomycetes</taxon>
        <taxon>Erysiphales</taxon>
        <taxon>Erysiphaceae</taxon>
        <taxon>Erysiphe</taxon>
    </lineage>
</organism>
<dbReference type="STRING" id="225359.A0A2S4PYL9"/>
<evidence type="ECO:0000313" key="1">
    <source>
        <dbReference type="EMBL" id="POS87096.1"/>
    </source>
</evidence>
<protein>
    <submittedName>
        <fullName evidence="1">Uncharacterized protein</fullName>
    </submittedName>
</protein>
<name>A0A2S4PYL9_9PEZI</name>
<dbReference type="Proteomes" id="UP000237438">
    <property type="component" value="Unassembled WGS sequence"/>
</dbReference>
<comment type="caution">
    <text evidence="1">The sequence shown here is derived from an EMBL/GenBank/DDBJ whole genome shotgun (WGS) entry which is preliminary data.</text>
</comment>
<sequence>MAPQLLPASAAAFAPRATHVNVVLGSKVESWLTQTLKRITRPRQLLNSAAKHQKCLTELLSSKTAVWTLTSVMVPRFSVIELYKDQNPLIEALLNYRIIHIEAYIVHVDMVLENEVAFKLTPQSIEALINYHKEVYSVNLFSSISPWPDMNTHKEELHKEFIHSINKFVFRTQVSVLEGLYEDGSGELLSEKSEVVKINILNLFRSPACIMEKLYPEVTSSNYILSSGYGPQSSICHAISGTQKTETQISSSPETISSYDLTPPNALMGLNNIEETSLISPFNQLHFVDEMLSNSSQSDFLVPNFIYTHFEIPEQLSLFDPEYNYQNWDPNYKLI</sequence>
<dbReference type="AlphaFoldDB" id="A0A2S4PYL9"/>
<dbReference type="EMBL" id="PEDP01000193">
    <property type="protein sequence ID" value="POS87096.1"/>
    <property type="molecule type" value="Genomic_DNA"/>
</dbReference>
<gene>
    <name evidence="1" type="ORF">EPUL_001311</name>
</gene>
<reference evidence="1 2" key="1">
    <citation type="submission" date="2017-10" db="EMBL/GenBank/DDBJ databases">
        <title>Development of genomic resources for the powdery mildew, Erysiphe pulchra.</title>
        <authorList>
            <person name="Wadl P.A."/>
            <person name="Mack B.M."/>
            <person name="Moore G."/>
            <person name="Beltz S.B."/>
        </authorList>
    </citation>
    <scope>NUCLEOTIDE SEQUENCE [LARGE SCALE GENOMIC DNA]</scope>
    <source>
        <strain evidence="1">Cflorida</strain>
    </source>
</reference>
<accession>A0A2S4PYL9</accession>
<evidence type="ECO:0000313" key="2">
    <source>
        <dbReference type="Proteomes" id="UP000237438"/>
    </source>
</evidence>
<keyword evidence="2" id="KW-1185">Reference proteome</keyword>
<dbReference type="OrthoDB" id="5352472at2759"/>